<comment type="caution">
    <text evidence="1">The sequence shown here is derived from an EMBL/GenBank/DDBJ whole genome shotgun (WGS) entry which is preliminary data.</text>
</comment>
<organism evidence="1 2">
    <name type="scientific">Bartonella birtlesii LL-WM9</name>
    <dbReference type="NCBI Taxonomy" id="1094552"/>
    <lineage>
        <taxon>Bacteria</taxon>
        <taxon>Pseudomonadati</taxon>
        <taxon>Pseudomonadota</taxon>
        <taxon>Alphaproteobacteria</taxon>
        <taxon>Hyphomicrobiales</taxon>
        <taxon>Bartonellaceae</taxon>
        <taxon>Bartonella</taxon>
    </lineage>
</organism>
<proteinExistence type="predicted"/>
<dbReference type="RefSeq" id="WP_006589786.1">
    <property type="nucleotide sequence ID" value="NZ_JH725077.1"/>
</dbReference>
<dbReference type="EMBL" id="AIMC01000018">
    <property type="protein sequence ID" value="EJF76603.1"/>
    <property type="molecule type" value="Genomic_DNA"/>
</dbReference>
<gene>
    <name evidence="1" type="ORF">ME7_00860</name>
</gene>
<evidence type="ECO:0000313" key="2">
    <source>
        <dbReference type="Proteomes" id="UP000008748"/>
    </source>
</evidence>
<evidence type="ECO:0000313" key="1">
    <source>
        <dbReference type="EMBL" id="EJF76603.1"/>
    </source>
</evidence>
<dbReference type="Proteomes" id="UP000008748">
    <property type="component" value="Unassembled WGS sequence"/>
</dbReference>
<dbReference type="HOGENOM" id="CLU_2767474_0_0_5"/>
<dbReference type="PATRIC" id="fig|1094552.3.peg.960"/>
<sequence length="69" mass="7654">MLFSNNGGECESRCIGERGLAVWRLGGNWIVDGDVLVVGKLKLEGSVFMTERLFFGFVKRKSLGMKSVK</sequence>
<keyword evidence="2" id="KW-1185">Reference proteome</keyword>
<dbReference type="AlphaFoldDB" id="J0YPG5"/>
<name>J0YPG5_9HYPH</name>
<protein>
    <submittedName>
        <fullName evidence="1">Uncharacterized protein</fullName>
    </submittedName>
</protein>
<accession>J0YPG5</accession>
<reference evidence="1 2" key="1">
    <citation type="submission" date="2012-03" db="EMBL/GenBank/DDBJ databases">
        <title>The Genome Sequence of Bartonella birtlesii LL-WM9.</title>
        <authorList>
            <consortium name="The Broad Institute Genome Sequencing Platform"/>
            <consortium name="The Broad Institute Genome Sequencing Center for Infectious Disease"/>
            <person name="Feldgarden M."/>
            <person name="Kirby J."/>
            <person name="Kosoy M."/>
            <person name="Birtles R."/>
            <person name="Probert W.S."/>
            <person name="Chiaraviglio L."/>
            <person name="Young S.K."/>
            <person name="Zeng Q."/>
            <person name="Gargeya S."/>
            <person name="Fitzgerald M."/>
            <person name="Haas B."/>
            <person name="Abouelleil A."/>
            <person name="Alvarado L."/>
            <person name="Arachchi H.M."/>
            <person name="Berlin A."/>
            <person name="Chapman S.B."/>
            <person name="Gearin G."/>
            <person name="Goldberg J."/>
            <person name="Griggs A."/>
            <person name="Gujja S."/>
            <person name="Hansen M."/>
            <person name="Heiman D."/>
            <person name="Howarth C."/>
            <person name="Larimer J."/>
            <person name="Lui A."/>
            <person name="MacDonald P.J.P."/>
            <person name="McCowen C."/>
            <person name="Montmayeur A."/>
            <person name="Murphy C."/>
            <person name="Neiman D."/>
            <person name="Pearson M."/>
            <person name="Priest M."/>
            <person name="Roberts A."/>
            <person name="Saif S."/>
            <person name="Shea T."/>
            <person name="Sisk P."/>
            <person name="Stolte C."/>
            <person name="Sykes S."/>
            <person name="Wortman J."/>
            <person name="Nusbaum C."/>
            <person name="Birren B."/>
        </authorList>
    </citation>
    <scope>NUCLEOTIDE SEQUENCE [LARGE SCALE GENOMIC DNA]</scope>
    <source>
        <strain evidence="1 2">LL-WM9</strain>
    </source>
</reference>